<dbReference type="PANTHER" id="PTHR40628:SF1">
    <property type="entry name" value="CHROMO DOMAIN-CONTAINING PROTEIN"/>
    <property type="match status" value="1"/>
</dbReference>
<name>A0A167JLK5_METRR</name>
<evidence type="ECO:0000313" key="1">
    <source>
        <dbReference type="EMBL" id="OAA50463.1"/>
    </source>
</evidence>
<evidence type="ECO:0000313" key="2">
    <source>
        <dbReference type="Proteomes" id="UP000243498"/>
    </source>
</evidence>
<dbReference type="EMBL" id="AZHC01000002">
    <property type="protein sequence ID" value="OAA50463.1"/>
    <property type="molecule type" value="Genomic_DNA"/>
</dbReference>
<comment type="caution">
    <text evidence="1">The sequence shown here is derived from an EMBL/GenBank/DDBJ whole genome shotgun (WGS) entry which is preliminary data.</text>
</comment>
<dbReference type="OMA" id="AKDRCWF"/>
<protein>
    <submittedName>
        <fullName evidence="1">Uncharacterized protein</fullName>
    </submittedName>
</protein>
<dbReference type="PANTHER" id="PTHR40628">
    <property type="entry name" value="CHROMO DOMAIN-CONTAINING PROTEIN"/>
    <property type="match status" value="1"/>
</dbReference>
<organism evidence="1 2">
    <name type="scientific">Metarhizium rileyi (strain RCEF 4871)</name>
    <name type="common">Nomuraea rileyi</name>
    <dbReference type="NCBI Taxonomy" id="1649241"/>
    <lineage>
        <taxon>Eukaryota</taxon>
        <taxon>Fungi</taxon>
        <taxon>Dikarya</taxon>
        <taxon>Ascomycota</taxon>
        <taxon>Pezizomycotina</taxon>
        <taxon>Sordariomycetes</taxon>
        <taxon>Hypocreomycetidae</taxon>
        <taxon>Hypocreales</taxon>
        <taxon>Clavicipitaceae</taxon>
        <taxon>Metarhizium</taxon>
    </lineage>
</organism>
<accession>A0A167JLK5</accession>
<dbReference type="AlphaFoldDB" id="A0A167JLK5"/>
<proteinExistence type="predicted"/>
<keyword evidence="2" id="KW-1185">Reference proteome</keyword>
<sequence>MARCVQDAEVSLCPDWVVSPRSNVHVARDREWFQDDYTPFPSHLYCAGKRLSDAVGVGTVCLPVKTSCTSTGPSSHGILRLSNVLHMPDAVVNIIGNLISDDFYLDVCAPTAKVAARLLDRQRGKTAALLTPGSGPMSDMQLVKLSGHPVGPRVGPHLLTLQPGFNFLCINWPLAEQERYFRCKYWKEEVSVSAPRARSTAKERSTADGIGWVQKTLLQHRERQQISSLYFPPTELDYVDNDWGDTASFMKCLCLNPYVEEHCVKAKNIASNFAALYHQEDKDWEGCEDDRKPHNVDKIFTERQLYYINRDHGNSSLFMSDKGFDANNDEHRAEARDMAEEFYLDSDDEEEEEDDYGLDDHDIDEYGLYEEDGMDEYKFGALSYEFQSSEGLAERRRDHVLAHLSIGTYVTGPRQLAEHFLSEEEVSFVNQTYGNAMSFMTCFNLKFYRAEDCLAAKAVAASMMPGEVMDEIDN</sequence>
<dbReference type="OrthoDB" id="4232400at2759"/>
<reference evidence="1 2" key="1">
    <citation type="journal article" date="2016" name="Genome Biol. Evol.">
        <title>Divergent and convergent evolution of fungal pathogenicity.</title>
        <authorList>
            <person name="Shang Y."/>
            <person name="Xiao G."/>
            <person name="Zheng P."/>
            <person name="Cen K."/>
            <person name="Zhan S."/>
            <person name="Wang C."/>
        </authorList>
    </citation>
    <scope>NUCLEOTIDE SEQUENCE [LARGE SCALE GENOMIC DNA]</scope>
    <source>
        <strain evidence="1 2">RCEF 4871</strain>
    </source>
</reference>
<dbReference type="Proteomes" id="UP000243498">
    <property type="component" value="Unassembled WGS sequence"/>
</dbReference>
<gene>
    <name evidence="1" type="ORF">NOR_00913</name>
</gene>